<evidence type="ECO:0000256" key="9">
    <source>
        <dbReference type="ARBA" id="ARBA00022960"/>
    </source>
</evidence>
<evidence type="ECO:0000256" key="2">
    <source>
        <dbReference type="ARBA" id="ARBA00004752"/>
    </source>
</evidence>
<comment type="pathway">
    <text evidence="2">Cell wall biogenesis; peptidoglycan biosynthesis.</text>
</comment>
<accession>A0ABV7VWG8</accession>
<dbReference type="RefSeq" id="WP_376866349.1">
    <property type="nucleotide sequence ID" value="NZ_JBHRYB010000007.1"/>
</dbReference>
<evidence type="ECO:0000256" key="12">
    <source>
        <dbReference type="ARBA" id="ARBA00034000"/>
    </source>
</evidence>
<evidence type="ECO:0000313" key="16">
    <source>
        <dbReference type="EMBL" id="MFC3680398.1"/>
    </source>
</evidence>
<comment type="similarity">
    <text evidence="3 13">Belongs to the peptidase S11 family.</text>
</comment>
<evidence type="ECO:0000256" key="3">
    <source>
        <dbReference type="ARBA" id="ARBA00007164"/>
    </source>
</evidence>
<organism evidence="16 17">
    <name type="scientific">Bacterioplanoides pacificum</name>
    <dbReference type="NCBI Taxonomy" id="1171596"/>
    <lineage>
        <taxon>Bacteria</taxon>
        <taxon>Pseudomonadati</taxon>
        <taxon>Pseudomonadota</taxon>
        <taxon>Gammaproteobacteria</taxon>
        <taxon>Oceanospirillales</taxon>
        <taxon>Oceanospirillaceae</taxon>
        <taxon>Bacterioplanoides</taxon>
    </lineage>
</organism>
<keyword evidence="11" id="KW-0961">Cell wall biogenesis/degradation</keyword>
<comment type="catalytic activity">
    <reaction evidence="12">
        <text>Preferential cleavage: (Ac)2-L-Lys-D-Ala-|-D-Ala. Also transpeptidation of peptidyl-alanyl moieties that are N-acyl substituents of D-alanine.</text>
        <dbReference type="EC" id="3.4.16.4"/>
    </reaction>
</comment>
<dbReference type="GO" id="GO:0004180">
    <property type="term" value="F:carboxypeptidase activity"/>
    <property type="evidence" value="ECO:0007669"/>
    <property type="project" value="UniProtKB-KW"/>
</dbReference>
<evidence type="ECO:0000256" key="8">
    <source>
        <dbReference type="ARBA" id="ARBA00022801"/>
    </source>
</evidence>
<dbReference type="Gene3D" id="3.40.710.10">
    <property type="entry name" value="DD-peptidase/beta-lactamase superfamily"/>
    <property type="match status" value="1"/>
</dbReference>
<evidence type="ECO:0000256" key="5">
    <source>
        <dbReference type="ARBA" id="ARBA00022645"/>
    </source>
</evidence>
<keyword evidence="9" id="KW-0133">Cell shape</keyword>
<dbReference type="PANTHER" id="PTHR21581:SF6">
    <property type="entry name" value="TRAFFICKING PROTEIN PARTICLE COMPLEX SUBUNIT 12"/>
    <property type="match status" value="1"/>
</dbReference>
<dbReference type="SUPFAM" id="SSF69189">
    <property type="entry name" value="Penicillin-binding protein associated domain"/>
    <property type="match status" value="1"/>
</dbReference>
<keyword evidence="5 16" id="KW-0121">Carboxypeptidase</keyword>
<evidence type="ECO:0000256" key="13">
    <source>
        <dbReference type="RuleBase" id="RU004016"/>
    </source>
</evidence>
<feature type="chain" id="PRO_5045652382" description="serine-type D-Ala-D-Ala carboxypeptidase" evidence="14">
    <location>
        <begin position="22"/>
        <end position="382"/>
    </location>
</feature>
<dbReference type="Proteomes" id="UP001595722">
    <property type="component" value="Unassembled WGS sequence"/>
</dbReference>
<evidence type="ECO:0000259" key="15">
    <source>
        <dbReference type="SMART" id="SM00936"/>
    </source>
</evidence>
<feature type="signal peptide" evidence="14">
    <location>
        <begin position="1"/>
        <end position="21"/>
    </location>
</feature>
<reference evidence="17" key="1">
    <citation type="journal article" date="2019" name="Int. J. Syst. Evol. Microbiol.">
        <title>The Global Catalogue of Microorganisms (GCM) 10K type strain sequencing project: providing services to taxonomists for standard genome sequencing and annotation.</title>
        <authorList>
            <consortium name="The Broad Institute Genomics Platform"/>
            <consortium name="The Broad Institute Genome Sequencing Center for Infectious Disease"/>
            <person name="Wu L."/>
            <person name="Ma J."/>
        </authorList>
    </citation>
    <scope>NUCLEOTIDE SEQUENCE [LARGE SCALE GENOMIC DNA]</scope>
    <source>
        <strain evidence="17">KCTC 42424</strain>
    </source>
</reference>
<evidence type="ECO:0000256" key="6">
    <source>
        <dbReference type="ARBA" id="ARBA00022670"/>
    </source>
</evidence>
<comment type="function">
    <text evidence="1">Removes C-terminal D-alanyl residues from sugar-peptide cell wall precursors.</text>
</comment>
<sequence>MSFLNRILIVTAALLTFSAQASVIVPSAPQLDATAYILIDADSGQVLVEKNADQRLPPASLTKMMTSYIAAHELELGNVEENVSVPISVKAWRKKGSRMFVREGTQVPLIDLLRGIIVQSGNDASVAVAEYFSGSEEAYVDWMNQYAERFGMNNTQFKNATGWPADGHYSTARDMATLSLRIVKDHPKYYPIYAEKYYEYNGIRQPNRNKLLWRDPSVDGLKTGHTDEAGFCLAASAIKDGTRFIAVVMGTRSEEARARETQKLLAYGFRYFETHKLYAADEVLQTKKVWLGEQEEVSLGLSGDLYLTLPRGSKGELEIDMISNEFIEAPIEQGQAIGTLVVRMAGEVQAERALVAQNAVEEAGFFGRLMGKIKLFFAKLFA</sequence>
<name>A0ABV7VWG8_9GAMM</name>
<evidence type="ECO:0000256" key="10">
    <source>
        <dbReference type="ARBA" id="ARBA00022984"/>
    </source>
</evidence>
<dbReference type="InterPro" id="IPR012338">
    <property type="entry name" value="Beta-lactam/transpept-like"/>
</dbReference>
<evidence type="ECO:0000256" key="14">
    <source>
        <dbReference type="SAM" id="SignalP"/>
    </source>
</evidence>
<evidence type="ECO:0000313" key="17">
    <source>
        <dbReference type="Proteomes" id="UP001595722"/>
    </source>
</evidence>
<dbReference type="PANTHER" id="PTHR21581">
    <property type="entry name" value="D-ALANYL-D-ALANINE CARBOXYPEPTIDASE"/>
    <property type="match status" value="1"/>
</dbReference>
<keyword evidence="17" id="KW-1185">Reference proteome</keyword>
<evidence type="ECO:0000256" key="1">
    <source>
        <dbReference type="ARBA" id="ARBA00003217"/>
    </source>
</evidence>
<dbReference type="InterPro" id="IPR015956">
    <property type="entry name" value="Peniciliin-bd_prot_C_sf"/>
</dbReference>
<dbReference type="Pfam" id="PF07943">
    <property type="entry name" value="PBP5_C"/>
    <property type="match status" value="1"/>
</dbReference>
<evidence type="ECO:0000256" key="11">
    <source>
        <dbReference type="ARBA" id="ARBA00023316"/>
    </source>
</evidence>
<evidence type="ECO:0000256" key="4">
    <source>
        <dbReference type="ARBA" id="ARBA00012448"/>
    </source>
</evidence>
<dbReference type="InterPro" id="IPR012907">
    <property type="entry name" value="Peptidase_S11_C"/>
</dbReference>
<dbReference type="Pfam" id="PF00768">
    <property type="entry name" value="Peptidase_S11"/>
    <property type="match status" value="1"/>
</dbReference>
<dbReference type="EC" id="3.4.16.4" evidence="4"/>
<dbReference type="SMART" id="SM00936">
    <property type="entry name" value="PBP5_C"/>
    <property type="match status" value="1"/>
</dbReference>
<keyword evidence="6" id="KW-0645">Protease</keyword>
<proteinExistence type="inferred from homology"/>
<gene>
    <name evidence="16" type="ORF">ACFOMG_09845</name>
</gene>
<keyword evidence="7 14" id="KW-0732">Signal</keyword>
<dbReference type="InterPro" id="IPR037167">
    <property type="entry name" value="Peptidase_S11_C_sf"/>
</dbReference>
<protein>
    <recommendedName>
        <fullName evidence="4">serine-type D-Ala-D-Ala carboxypeptidase</fullName>
        <ecNumber evidence="4">3.4.16.4</ecNumber>
    </recommendedName>
</protein>
<comment type="caution">
    <text evidence="16">The sequence shown here is derived from an EMBL/GenBank/DDBJ whole genome shotgun (WGS) entry which is preliminary data.</text>
</comment>
<feature type="domain" description="Peptidase S11 D-Ala-D-Ala carboxypeptidase A C-terminal" evidence="15">
    <location>
        <begin position="272"/>
        <end position="362"/>
    </location>
</feature>
<dbReference type="Gene3D" id="2.60.410.10">
    <property type="entry name" value="D-Ala-D-Ala carboxypeptidase, C-terminal domain"/>
    <property type="match status" value="1"/>
</dbReference>
<dbReference type="InterPro" id="IPR001967">
    <property type="entry name" value="Peptidase_S11_N"/>
</dbReference>
<dbReference type="EMBL" id="JBHRYB010000007">
    <property type="protein sequence ID" value="MFC3680398.1"/>
    <property type="molecule type" value="Genomic_DNA"/>
</dbReference>
<dbReference type="InterPro" id="IPR018044">
    <property type="entry name" value="Peptidase_S11"/>
</dbReference>
<keyword evidence="10" id="KW-0573">Peptidoglycan synthesis</keyword>
<dbReference type="PRINTS" id="PR00725">
    <property type="entry name" value="DADACBPTASE1"/>
</dbReference>
<keyword evidence="8 16" id="KW-0378">Hydrolase</keyword>
<dbReference type="SUPFAM" id="SSF56601">
    <property type="entry name" value="beta-lactamase/transpeptidase-like"/>
    <property type="match status" value="1"/>
</dbReference>
<evidence type="ECO:0000256" key="7">
    <source>
        <dbReference type="ARBA" id="ARBA00022729"/>
    </source>
</evidence>